<dbReference type="PROSITE" id="PS50893">
    <property type="entry name" value="ABC_TRANSPORTER_2"/>
    <property type="match status" value="1"/>
</dbReference>
<evidence type="ECO:0000256" key="2">
    <source>
        <dbReference type="ARBA" id="ARBA00022448"/>
    </source>
</evidence>
<evidence type="ECO:0000259" key="5">
    <source>
        <dbReference type="PROSITE" id="PS50893"/>
    </source>
</evidence>
<name>A0A7R7IDP2_9FIRM</name>
<keyword evidence="2" id="KW-0813">Transport</keyword>
<dbReference type="SUPFAM" id="SSF52540">
    <property type="entry name" value="P-loop containing nucleoside triphosphate hydrolases"/>
    <property type="match status" value="1"/>
</dbReference>
<accession>A0A7R7IDP2</accession>
<evidence type="ECO:0000313" key="6">
    <source>
        <dbReference type="EMBL" id="BCN30218.1"/>
    </source>
</evidence>
<dbReference type="InterPro" id="IPR003593">
    <property type="entry name" value="AAA+_ATPase"/>
</dbReference>
<gene>
    <name evidence="6" type="ORF">bsdtb5_15130</name>
</gene>
<dbReference type="InterPro" id="IPR017871">
    <property type="entry name" value="ABC_transporter-like_CS"/>
</dbReference>
<proteinExistence type="inferred from homology"/>
<comment type="similarity">
    <text evidence="1">Belongs to the ABC transporter superfamily.</text>
</comment>
<dbReference type="KEGG" id="ahb:bsdtb5_15130"/>
<evidence type="ECO:0000313" key="7">
    <source>
        <dbReference type="Proteomes" id="UP000595897"/>
    </source>
</evidence>
<dbReference type="EMBL" id="AP024169">
    <property type="protein sequence ID" value="BCN30218.1"/>
    <property type="molecule type" value="Genomic_DNA"/>
</dbReference>
<keyword evidence="4 6" id="KW-0067">ATP-binding</keyword>
<dbReference type="PANTHER" id="PTHR43335">
    <property type="entry name" value="ABC TRANSPORTER, ATP-BINDING PROTEIN"/>
    <property type="match status" value="1"/>
</dbReference>
<dbReference type="Gene3D" id="3.40.50.300">
    <property type="entry name" value="P-loop containing nucleotide triphosphate hydrolases"/>
    <property type="match status" value="1"/>
</dbReference>
<sequence length="308" mass="34964">MQDNNIIMTRKLSKNFGDFTALHPTDIHIQKGDIYALIGKNGAGKTTMLKMFTGQLRPDSGDIFLFGYSAERELLNERQKIGAIIETPGFFPNFTAKQNLEYYRIQRGIPDRLCVQRALEEVNLTDTGKKKFADFSLGMKQRLGLALALMTHPALLILDEPTNGLDPEGIVEIRSLLRRLNQEKNITVLISSHILTEVHTIANRFAFIDHGKIIEELTKEELEKKSSKYLMVKVDNVENASVILERNCKDVDYTILPDNNIRINGYLEESDRINKILADHGVRVFSIYQKGENLEEYFLKLIGGGLHA</sequence>
<dbReference type="GO" id="GO:0016887">
    <property type="term" value="F:ATP hydrolysis activity"/>
    <property type="evidence" value="ECO:0007669"/>
    <property type="project" value="InterPro"/>
</dbReference>
<dbReference type="Pfam" id="PF00005">
    <property type="entry name" value="ABC_tran"/>
    <property type="match status" value="1"/>
</dbReference>
<keyword evidence="7" id="KW-1185">Reference proteome</keyword>
<dbReference type="InterPro" id="IPR027417">
    <property type="entry name" value="P-loop_NTPase"/>
</dbReference>
<dbReference type="SMART" id="SM00382">
    <property type="entry name" value="AAA"/>
    <property type="match status" value="1"/>
</dbReference>
<evidence type="ECO:0000256" key="1">
    <source>
        <dbReference type="ARBA" id="ARBA00005417"/>
    </source>
</evidence>
<dbReference type="AlphaFoldDB" id="A0A7R7IDP2"/>
<feature type="domain" description="ABC transporter" evidence="5">
    <location>
        <begin position="7"/>
        <end position="235"/>
    </location>
</feature>
<organism evidence="6 7">
    <name type="scientific">Anaeromicropila herbilytica</name>
    <dbReference type="NCBI Taxonomy" id="2785025"/>
    <lineage>
        <taxon>Bacteria</taxon>
        <taxon>Bacillati</taxon>
        <taxon>Bacillota</taxon>
        <taxon>Clostridia</taxon>
        <taxon>Lachnospirales</taxon>
        <taxon>Lachnospiraceae</taxon>
        <taxon>Anaeromicropila</taxon>
    </lineage>
</organism>
<evidence type="ECO:0000256" key="3">
    <source>
        <dbReference type="ARBA" id="ARBA00022741"/>
    </source>
</evidence>
<dbReference type="Proteomes" id="UP000595897">
    <property type="component" value="Chromosome"/>
</dbReference>
<dbReference type="PROSITE" id="PS00211">
    <property type="entry name" value="ABC_TRANSPORTER_1"/>
    <property type="match status" value="1"/>
</dbReference>
<evidence type="ECO:0000256" key="4">
    <source>
        <dbReference type="ARBA" id="ARBA00022840"/>
    </source>
</evidence>
<dbReference type="InterPro" id="IPR003439">
    <property type="entry name" value="ABC_transporter-like_ATP-bd"/>
</dbReference>
<dbReference type="GO" id="GO:0005524">
    <property type="term" value="F:ATP binding"/>
    <property type="evidence" value="ECO:0007669"/>
    <property type="project" value="UniProtKB-KW"/>
</dbReference>
<reference evidence="6 7" key="1">
    <citation type="submission" date="2020-11" db="EMBL/GenBank/DDBJ databases">
        <title>Draft genome sequencing of a Lachnospiraceae strain isolated from anoxic soil subjected to BSD treatment.</title>
        <authorList>
            <person name="Uek A."/>
            <person name="Tonouchi A."/>
        </authorList>
    </citation>
    <scope>NUCLEOTIDE SEQUENCE [LARGE SCALE GENOMIC DNA]</scope>
    <source>
        <strain evidence="6 7">TB5</strain>
    </source>
</reference>
<dbReference type="RefSeq" id="WP_271715454.1">
    <property type="nucleotide sequence ID" value="NZ_AP024169.1"/>
</dbReference>
<dbReference type="PANTHER" id="PTHR43335:SF8">
    <property type="entry name" value="ABC TRANSPORTER, ATP-BINDING PROTEIN"/>
    <property type="match status" value="1"/>
</dbReference>
<protein>
    <submittedName>
        <fullName evidence="6">Bacitracin ABC transporter ATP-binding protein</fullName>
    </submittedName>
</protein>
<keyword evidence="3" id="KW-0547">Nucleotide-binding</keyword>